<dbReference type="EC" id="3.5.1.5" evidence="2"/>
<gene>
    <name evidence="5" type="ORF">VM95_30135</name>
</gene>
<dbReference type="PANTHER" id="PTHR33569:SF1">
    <property type="entry name" value="UREASE"/>
    <property type="match status" value="1"/>
</dbReference>
<dbReference type="InterPro" id="IPR008223">
    <property type="entry name" value="Urease_gamma-beta_su"/>
</dbReference>
<dbReference type="PATRIC" id="fig|359131.3.peg.7531"/>
<proteinExistence type="predicted"/>
<organism evidence="5 6">
    <name type="scientific">Streptomyces rubellomurinus (strain ATCC 31215)</name>
    <dbReference type="NCBI Taxonomy" id="359131"/>
    <lineage>
        <taxon>Bacteria</taxon>
        <taxon>Bacillati</taxon>
        <taxon>Actinomycetota</taxon>
        <taxon>Actinomycetes</taxon>
        <taxon>Kitasatosporales</taxon>
        <taxon>Streptomycetaceae</taxon>
        <taxon>Streptomyces</taxon>
    </lineage>
</organism>
<dbReference type="InterPro" id="IPR036461">
    <property type="entry name" value="Urease_betasu_sf"/>
</dbReference>
<dbReference type="InterPro" id="IPR002026">
    <property type="entry name" value="Urease_gamma/gamma-beta_su"/>
</dbReference>
<dbReference type="Gene3D" id="2.10.150.10">
    <property type="entry name" value="Urease, beta subunit"/>
    <property type="match status" value="1"/>
</dbReference>
<dbReference type="GO" id="GO:0035550">
    <property type="term" value="C:urease complex"/>
    <property type="evidence" value="ECO:0007669"/>
    <property type="project" value="InterPro"/>
</dbReference>
<dbReference type="AlphaFoldDB" id="A0A0F2TB77"/>
<sequence>MQLTPTERDRLLIFTAAELARARRARGLRLNVPEATALIADTVCEAARDGRRLAEAVEAGRSVLTADDVLPGVPDLVTEIQVEAVFQDGTRLAVVADPFGGGDLGEAAPGAVLLGKGAEPVPAPARTLTVRNTADVPVSVTSHFHFFEANPRLAFDRAAAYGMHLAVPAGSSVRFDPGAAVEVGLVPIGGERVAIGFAGLVDGPLDSPLVRREALRRAAEQGYLGASRDDEAEESRR</sequence>
<comment type="pathway">
    <text evidence="1">Nitrogen metabolism; urea degradation; CO(2) and NH(3) from urea (urease route): step 1/1.</text>
</comment>
<evidence type="ECO:0000313" key="6">
    <source>
        <dbReference type="Proteomes" id="UP000033699"/>
    </source>
</evidence>
<name>A0A0F2TB77_STRR3</name>
<dbReference type="CDD" id="cd00407">
    <property type="entry name" value="Urease_beta"/>
    <property type="match status" value="1"/>
</dbReference>
<dbReference type="PANTHER" id="PTHR33569">
    <property type="entry name" value="UREASE"/>
    <property type="match status" value="1"/>
</dbReference>
<dbReference type="RefSeq" id="WP_045702718.1">
    <property type="nucleotide sequence ID" value="NZ_JZKH01000084.1"/>
</dbReference>
<dbReference type="Pfam" id="PF00699">
    <property type="entry name" value="Urease_beta"/>
    <property type="match status" value="1"/>
</dbReference>
<dbReference type="SUPFAM" id="SSF54111">
    <property type="entry name" value="Urease, gamma-subunit"/>
    <property type="match status" value="1"/>
</dbReference>
<dbReference type="Proteomes" id="UP000033699">
    <property type="component" value="Unassembled WGS sequence"/>
</dbReference>
<comment type="catalytic activity">
    <reaction evidence="4">
        <text>urea + 2 H2O + H(+) = hydrogencarbonate + 2 NH4(+)</text>
        <dbReference type="Rhea" id="RHEA:20557"/>
        <dbReference type="ChEBI" id="CHEBI:15377"/>
        <dbReference type="ChEBI" id="CHEBI:15378"/>
        <dbReference type="ChEBI" id="CHEBI:16199"/>
        <dbReference type="ChEBI" id="CHEBI:17544"/>
        <dbReference type="ChEBI" id="CHEBI:28938"/>
        <dbReference type="EC" id="3.5.1.5"/>
    </reaction>
</comment>
<accession>A0A0F2TB77</accession>
<dbReference type="PIRSF" id="PIRSF001225">
    <property type="entry name" value="Urease_gammabeta"/>
    <property type="match status" value="1"/>
</dbReference>
<dbReference type="InterPro" id="IPR036463">
    <property type="entry name" value="Urease_gamma_sf"/>
</dbReference>
<dbReference type="InterPro" id="IPR050069">
    <property type="entry name" value="Urease_subunit"/>
</dbReference>
<dbReference type="InterPro" id="IPR002019">
    <property type="entry name" value="Urease_beta-like"/>
</dbReference>
<dbReference type="NCBIfam" id="TIGR00193">
    <property type="entry name" value="urease_gam"/>
    <property type="match status" value="1"/>
</dbReference>
<evidence type="ECO:0000256" key="3">
    <source>
        <dbReference type="ARBA" id="ARBA00022801"/>
    </source>
</evidence>
<dbReference type="SUPFAM" id="SSF51278">
    <property type="entry name" value="Urease, beta-subunit"/>
    <property type="match status" value="1"/>
</dbReference>
<dbReference type="CDD" id="cd00390">
    <property type="entry name" value="Urease_gamma"/>
    <property type="match status" value="1"/>
</dbReference>
<dbReference type="NCBIfam" id="NF009712">
    <property type="entry name" value="PRK13241.1"/>
    <property type="match status" value="1"/>
</dbReference>
<keyword evidence="6" id="KW-1185">Reference proteome</keyword>
<comment type="caution">
    <text evidence="5">The sequence shown here is derived from an EMBL/GenBank/DDBJ whole genome shotgun (WGS) entry which is preliminary data.</text>
</comment>
<evidence type="ECO:0000256" key="1">
    <source>
        <dbReference type="ARBA" id="ARBA00004897"/>
    </source>
</evidence>
<evidence type="ECO:0000256" key="2">
    <source>
        <dbReference type="ARBA" id="ARBA00012934"/>
    </source>
</evidence>
<dbReference type="OrthoDB" id="9797217at2"/>
<protein>
    <recommendedName>
        <fullName evidence="2">urease</fullName>
        <ecNumber evidence="2">3.5.1.5</ecNumber>
    </recommendedName>
</protein>
<dbReference type="GO" id="GO:0043419">
    <property type="term" value="P:urea catabolic process"/>
    <property type="evidence" value="ECO:0007669"/>
    <property type="project" value="UniProtKB-UniPathway"/>
</dbReference>
<dbReference type="GO" id="GO:0009039">
    <property type="term" value="F:urease activity"/>
    <property type="evidence" value="ECO:0007669"/>
    <property type="project" value="UniProtKB-EC"/>
</dbReference>
<dbReference type="Gene3D" id="3.30.280.10">
    <property type="entry name" value="Urease, gamma-like subunit"/>
    <property type="match status" value="1"/>
</dbReference>
<keyword evidence="3" id="KW-0378">Hydrolase</keyword>
<dbReference type="Pfam" id="PF00547">
    <property type="entry name" value="Urease_gamma"/>
    <property type="match status" value="1"/>
</dbReference>
<dbReference type="GO" id="GO:0016151">
    <property type="term" value="F:nickel cation binding"/>
    <property type="evidence" value="ECO:0007669"/>
    <property type="project" value="InterPro"/>
</dbReference>
<dbReference type="EMBL" id="JZKH01000084">
    <property type="protein sequence ID" value="KJS58977.1"/>
    <property type="molecule type" value="Genomic_DNA"/>
</dbReference>
<evidence type="ECO:0000256" key="4">
    <source>
        <dbReference type="ARBA" id="ARBA00047778"/>
    </source>
</evidence>
<dbReference type="UniPathway" id="UPA00258">
    <property type="reaction ID" value="UER00370"/>
</dbReference>
<dbReference type="NCBIfam" id="NF009671">
    <property type="entry name" value="PRK13192.1"/>
    <property type="match status" value="1"/>
</dbReference>
<evidence type="ECO:0000313" key="5">
    <source>
        <dbReference type="EMBL" id="KJS58977.1"/>
    </source>
</evidence>
<reference evidence="5 6" key="1">
    <citation type="submission" date="2015-02" db="EMBL/GenBank/DDBJ databases">
        <authorList>
            <person name="Ju K.-S."/>
            <person name="Doroghazi J.R."/>
            <person name="Metcalf W."/>
        </authorList>
    </citation>
    <scope>NUCLEOTIDE SEQUENCE [LARGE SCALE GENOMIC DNA]</scope>
    <source>
        <strain evidence="5 6">ATCC 31215</strain>
    </source>
</reference>